<evidence type="ECO:0000313" key="3">
    <source>
        <dbReference type="Proteomes" id="UP000199223"/>
    </source>
</evidence>
<evidence type="ECO:0008006" key="4">
    <source>
        <dbReference type="Google" id="ProtNLM"/>
    </source>
</evidence>
<gene>
    <name evidence="2" type="ORF">SAMN04488058_101162</name>
</gene>
<dbReference type="EMBL" id="FNZA01000001">
    <property type="protein sequence ID" value="SEI62250.1"/>
    <property type="molecule type" value="Genomic_DNA"/>
</dbReference>
<dbReference type="RefSeq" id="WP_092262577.1">
    <property type="nucleotide sequence ID" value="NZ_FNZA01000001.1"/>
</dbReference>
<name>A0A1H6SE26_9DEIO</name>
<keyword evidence="1" id="KW-0472">Membrane</keyword>
<accession>A0A1H6SE26</accession>
<feature type="transmembrane region" description="Helical" evidence="1">
    <location>
        <begin position="30"/>
        <end position="50"/>
    </location>
</feature>
<protein>
    <recommendedName>
        <fullName evidence="4">DUF4333 domain-containing protein</fullName>
    </recommendedName>
</protein>
<dbReference type="Proteomes" id="UP000199223">
    <property type="component" value="Unassembled WGS sequence"/>
</dbReference>
<sequence length="125" mass="13489">MFRSSPPTPAPREPLREITPKERARIARTVALLLLGFFAAVGVMVAYLSVQSRAARDYGDAVLQAARQNPSAVTGERQDCRTLRPGSFPGSVESCVIERTPGGLEVVVRLEGNRQYRAQAPAAAP</sequence>
<organism evidence="2 3">
    <name type="scientific">Deinococcus reticulitermitis</name>
    <dbReference type="NCBI Taxonomy" id="856736"/>
    <lineage>
        <taxon>Bacteria</taxon>
        <taxon>Thermotogati</taxon>
        <taxon>Deinococcota</taxon>
        <taxon>Deinococci</taxon>
        <taxon>Deinococcales</taxon>
        <taxon>Deinococcaceae</taxon>
        <taxon>Deinococcus</taxon>
    </lineage>
</organism>
<keyword evidence="1" id="KW-1133">Transmembrane helix</keyword>
<evidence type="ECO:0000256" key="1">
    <source>
        <dbReference type="SAM" id="Phobius"/>
    </source>
</evidence>
<proteinExistence type="predicted"/>
<evidence type="ECO:0000313" key="2">
    <source>
        <dbReference type="EMBL" id="SEI62250.1"/>
    </source>
</evidence>
<keyword evidence="3" id="KW-1185">Reference proteome</keyword>
<reference evidence="3" key="1">
    <citation type="submission" date="2016-10" db="EMBL/GenBank/DDBJ databases">
        <authorList>
            <person name="Varghese N."/>
            <person name="Submissions S."/>
        </authorList>
    </citation>
    <scope>NUCLEOTIDE SEQUENCE [LARGE SCALE GENOMIC DNA]</scope>
    <source>
        <strain evidence="3">CGMCC 1.10218</strain>
    </source>
</reference>
<keyword evidence="1" id="KW-0812">Transmembrane</keyword>
<dbReference type="AlphaFoldDB" id="A0A1H6SE26"/>
<dbReference type="OrthoDB" id="69711at2"/>